<evidence type="ECO:0000256" key="5">
    <source>
        <dbReference type="ARBA" id="ARBA00022553"/>
    </source>
</evidence>
<sequence>MISFCPDCGKSIEATFKFCPYCGKLLPTEECAGSQTFVKPRVSSFRGSWSRPPTPKCSPQPTRRSPQTLRRSRVTTSLEALPTGTVLTDKSGRQWKLGSLQTRDDQGILYEAEPTSILACGSGPQKQKFSLKLDAKDGRLFNEQNFFQRAAKPLQVNKWKRLYSTPLLAIPTCIGFGVHQDKYRFLVFPSLGRSLQSALDDNPRHVMSERSVLQVACRLLDALEFLHENEYVHGNVTAENIFVNPQDLSQVTLAGYGFTFRYCPSGKHVAYVEGSRSPHEGDLEFISMDLHKGCGPSRRSDLQTLGYCMLKWLCGFLPWTNFWGSAEPSAGPAPLQAGQEPRTQQGAEGRGGGIRESQRPLDSQACAPLSIPAGKSMGSGATAMGVGGAVSSSVRWCPTSTPLPGLWRALGESSTHSTQHSAWPMESAQLCAGHHDTFIYSQTHKRPEQVRLRPCLSVWHHQPPSVHATSISALTSACETTRSCHLWFTTQHQGQWAGDIWGSSGVVFSTKDSGQLTTKGSTWGMGSAPRTAGSWIQGSPVGPEVGIQHLVWAWRICQRVIQEGLSTRQLAIHI</sequence>
<dbReference type="Proteomes" id="UP000694414">
    <property type="component" value="Unplaced"/>
</dbReference>
<dbReference type="InterPro" id="IPR011009">
    <property type="entry name" value="Kinase-like_dom_sf"/>
</dbReference>
<evidence type="ECO:0000256" key="12">
    <source>
        <dbReference type="ARBA" id="ARBA00064474"/>
    </source>
</evidence>
<dbReference type="GO" id="GO:0004693">
    <property type="term" value="F:cyclin-dependent protein serine/threonine kinase activity"/>
    <property type="evidence" value="ECO:0007669"/>
    <property type="project" value="UniProtKB-EC"/>
</dbReference>
<proteinExistence type="inferred from homology"/>
<keyword evidence="7" id="KW-0547">Nucleotide-binding</keyword>
<keyword evidence="18" id="KW-1185">Reference proteome</keyword>
<evidence type="ECO:0000259" key="16">
    <source>
        <dbReference type="PROSITE" id="PS50011"/>
    </source>
</evidence>
<evidence type="ECO:0000256" key="1">
    <source>
        <dbReference type="ARBA" id="ARBA00004123"/>
    </source>
</evidence>
<dbReference type="AlphaFoldDB" id="A0A8C9DP21"/>
<evidence type="ECO:0000313" key="17">
    <source>
        <dbReference type="Ensembl" id="ENSPSMP00000024090.1"/>
    </source>
</evidence>
<dbReference type="Ensembl" id="ENSPSMT00000027952.1">
    <property type="protein sequence ID" value="ENSPSMP00000024090.1"/>
    <property type="gene ID" value="ENSPSMG00000016989.1"/>
</dbReference>
<comment type="subunit">
    <text evidence="12">Interacts with DUSP3. Interacts with RAN. Interacts with HSP70/HSPA1A.</text>
</comment>
<dbReference type="GO" id="GO:0005737">
    <property type="term" value="C:cytoplasm"/>
    <property type="evidence" value="ECO:0007669"/>
    <property type="project" value="UniProtKB-SubCell"/>
</dbReference>
<evidence type="ECO:0000256" key="10">
    <source>
        <dbReference type="ARBA" id="ARBA00048367"/>
    </source>
</evidence>
<dbReference type="Gene3D" id="1.10.510.10">
    <property type="entry name" value="Transferase(Phosphotransferase) domain 1"/>
    <property type="match status" value="1"/>
</dbReference>
<evidence type="ECO:0000256" key="3">
    <source>
        <dbReference type="ARBA" id="ARBA00012425"/>
    </source>
</evidence>
<dbReference type="Pfam" id="PF13240">
    <property type="entry name" value="Zn_Ribbon_1"/>
    <property type="match status" value="1"/>
</dbReference>
<feature type="compositionally biased region" description="Polar residues" evidence="15">
    <location>
        <begin position="59"/>
        <end position="72"/>
    </location>
</feature>
<dbReference type="GO" id="GO:0019903">
    <property type="term" value="F:protein phosphatase binding"/>
    <property type="evidence" value="ECO:0007669"/>
    <property type="project" value="Ensembl"/>
</dbReference>
<dbReference type="SUPFAM" id="SSF56112">
    <property type="entry name" value="Protein kinase-like (PK-like)"/>
    <property type="match status" value="1"/>
</dbReference>
<dbReference type="FunFam" id="1.10.510.10:FF:000516">
    <property type="entry name" value="VRK serine/threonine kinase 3"/>
    <property type="match status" value="1"/>
</dbReference>
<reference evidence="17" key="2">
    <citation type="submission" date="2025-09" db="UniProtKB">
        <authorList>
            <consortium name="Ensembl"/>
        </authorList>
    </citation>
    <scope>IDENTIFICATION</scope>
</reference>
<dbReference type="GeneTree" id="ENSGT00940000158111"/>
<keyword evidence="4" id="KW-0963">Cytoplasm</keyword>
<evidence type="ECO:0000256" key="4">
    <source>
        <dbReference type="ARBA" id="ARBA00022490"/>
    </source>
</evidence>
<evidence type="ECO:0000256" key="6">
    <source>
        <dbReference type="ARBA" id="ARBA00022679"/>
    </source>
</evidence>
<dbReference type="Pfam" id="PF07714">
    <property type="entry name" value="PK_Tyr_Ser-Thr"/>
    <property type="match status" value="1"/>
</dbReference>
<name>A0A8C9DP21_PROSS</name>
<organism evidence="17 18">
    <name type="scientific">Prolemur simus</name>
    <name type="common">Greater bamboo lemur</name>
    <name type="synonym">Hapalemur simus</name>
    <dbReference type="NCBI Taxonomy" id="1328070"/>
    <lineage>
        <taxon>Eukaryota</taxon>
        <taxon>Metazoa</taxon>
        <taxon>Chordata</taxon>
        <taxon>Craniata</taxon>
        <taxon>Vertebrata</taxon>
        <taxon>Euteleostomi</taxon>
        <taxon>Mammalia</taxon>
        <taxon>Eutheria</taxon>
        <taxon>Euarchontoglires</taxon>
        <taxon>Primates</taxon>
        <taxon>Strepsirrhini</taxon>
        <taxon>Lemuriformes</taxon>
        <taxon>Lemuridae</taxon>
        <taxon>Prolemur</taxon>
    </lineage>
</organism>
<dbReference type="EC" id="2.7.11.22" evidence="3"/>
<evidence type="ECO:0000256" key="13">
    <source>
        <dbReference type="ARBA" id="ARBA00073149"/>
    </source>
</evidence>
<evidence type="ECO:0000256" key="9">
    <source>
        <dbReference type="ARBA" id="ARBA00023242"/>
    </source>
</evidence>
<dbReference type="GO" id="GO:0005524">
    <property type="term" value="F:ATP binding"/>
    <property type="evidence" value="ECO:0007669"/>
    <property type="project" value="InterPro"/>
</dbReference>
<dbReference type="InterPro" id="IPR026870">
    <property type="entry name" value="Zinc_ribbon_dom"/>
</dbReference>
<comment type="similarity">
    <text evidence="11">Belongs to the protein kinase superfamily. CK1 Ser/Thr protein kinase family. VRK subfamily.</text>
</comment>
<evidence type="ECO:0000313" key="18">
    <source>
        <dbReference type="Proteomes" id="UP000694414"/>
    </source>
</evidence>
<evidence type="ECO:0000256" key="14">
    <source>
        <dbReference type="ARBA" id="ARBA00081233"/>
    </source>
</evidence>
<accession>A0A8C9DP21</accession>
<dbReference type="InterPro" id="IPR050235">
    <property type="entry name" value="CK1_Ser-Thr_kinase"/>
</dbReference>
<evidence type="ECO:0000256" key="11">
    <source>
        <dbReference type="ARBA" id="ARBA00061699"/>
    </source>
</evidence>
<dbReference type="InterPro" id="IPR000719">
    <property type="entry name" value="Prot_kinase_dom"/>
</dbReference>
<gene>
    <name evidence="17" type="primary">VRK3</name>
</gene>
<evidence type="ECO:0000256" key="7">
    <source>
        <dbReference type="ARBA" id="ARBA00022741"/>
    </source>
</evidence>
<feature type="domain" description="Protein kinase" evidence="16">
    <location>
        <begin position="95"/>
        <end position="488"/>
    </location>
</feature>
<comment type="catalytic activity">
    <reaction evidence="10">
        <text>L-seryl-[protein] + ATP = O-phospho-L-seryl-[protein] + ADP + H(+)</text>
        <dbReference type="Rhea" id="RHEA:17989"/>
        <dbReference type="Rhea" id="RHEA-COMP:9863"/>
        <dbReference type="Rhea" id="RHEA-COMP:11604"/>
        <dbReference type="ChEBI" id="CHEBI:15378"/>
        <dbReference type="ChEBI" id="CHEBI:29999"/>
        <dbReference type="ChEBI" id="CHEBI:30616"/>
        <dbReference type="ChEBI" id="CHEBI:83421"/>
        <dbReference type="ChEBI" id="CHEBI:456216"/>
        <dbReference type="EC" id="2.7.11.22"/>
    </reaction>
</comment>
<keyword evidence="8" id="KW-0832">Ubl conjugation</keyword>
<dbReference type="GO" id="GO:0007519">
    <property type="term" value="P:skeletal muscle tissue development"/>
    <property type="evidence" value="ECO:0007669"/>
    <property type="project" value="Ensembl"/>
</dbReference>
<evidence type="ECO:0000256" key="8">
    <source>
        <dbReference type="ARBA" id="ARBA00022843"/>
    </source>
</evidence>
<keyword evidence="9" id="KW-0539">Nucleus</keyword>
<feature type="region of interest" description="Disordered" evidence="15">
    <location>
        <begin position="44"/>
        <end position="72"/>
    </location>
</feature>
<comment type="subcellular location">
    <subcellularLocation>
        <location evidence="2">Cytoplasm</location>
    </subcellularLocation>
    <subcellularLocation>
        <location evidence="1">Nucleus</location>
    </subcellularLocation>
</comment>
<feature type="region of interest" description="Disordered" evidence="15">
    <location>
        <begin position="329"/>
        <end position="361"/>
    </location>
</feature>
<keyword evidence="6" id="KW-0808">Transferase</keyword>
<dbReference type="GO" id="GO:0005654">
    <property type="term" value="C:nucleoplasm"/>
    <property type="evidence" value="ECO:0007669"/>
    <property type="project" value="Ensembl"/>
</dbReference>
<evidence type="ECO:0000256" key="2">
    <source>
        <dbReference type="ARBA" id="ARBA00004496"/>
    </source>
</evidence>
<dbReference type="PANTHER" id="PTHR11909">
    <property type="entry name" value="CASEIN KINASE-RELATED"/>
    <property type="match status" value="1"/>
</dbReference>
<protein>
    <recommendedName>
        <fullName evidence="13">Serine/threonine-protein kinase VRK3</fullName>
        <ecNumber evidence="3">2.7.11.22</ecNumber>
    </recommendedName>
    <alternativeName>
        <fullName evidence="14">Vaccinia-related kinase 3</fullName>
    </alternativeName>
</protein>
<dbReference type="InterPro" id="IPR001245">
    <property type="entry name" value="Ser-Thr/Tyr_kinase_cat_dom"/>
</dbReference>
<dbReference type="PROSITE" id="PS50011">
    <property type="entry name" value="PROTEIN_KINASE_DOM"/>
    <property type="match status" value="1"/>
</dbReference>
<reference evidence="17" key="1">
    <citation type="submission" date="2025-08" db="UniProtKB">
        <authorList>
            <consortium name="Ensembl"/>
        </authorList>
    </citation>
    <scope>IDENTIFICATION</scope>
</reference>
<keyword evidence="5" id="KW-0597">Phosphoprotein</keyword>
<evidence type="ECO:0000256" key="15">
    <source>
        <dbReference type="SAM" id="MobiDB-lite"/>
    </source>
</evidence>